<sequence length="118" mass="13552">MGKVLSRDREQKLNYTKIFKINNEEKLDRENERTSLRHNIVRVLFNGNFSAPVEDLLREGGAKVIDIGRCGHGTWICEMSSDFRKSHFYGTEIVSKVVPHLKPSNVTIVEADILRKLP</sequence>
<name>A0ACA9MY00_9GLOM</name>
<accession>A0ACA9MY00</accession>
<gene>
    <name evidence="1" type="ORF">SCALOS_LOCUS7511</name>
</gene>
<feature type="non-terminal residue" evidence="1">
    <location>
        <position position="118"/>
    </location>
</feature>
<keyword evidence="2" id="KW-1185">Reference proteome</keyword>
<evidence type="ECO:0000313" key="2">
    <source>
        <dbReference type="Proteomes" id="UP000789860"/>
    </source>
</evidence>
<protein>
    <submittedName>
        <fullName evidence="1">11446_t:CDS:1</fullName>
    </submittedName>
</protein>
<evidence type="ECO:0000313" key="1">
    <source>
        <dbReference type="EMBL" id="CAG8616953.1"/>
    </source>
</evidence>
<dbReference type="EMBL" id="CAJVPM010016914">
    <property type="protein sequence ID" value="CAG8616953.1"/>
    <property type="molecule type" value="Genomic_DNA"/>
</dbReference>
<dbReference type="Proteomes" id="UP000789860">
    <property type="component" value="Unassembled WGS sequence"/>
</dbReference>
<organism evidence="1 2">
    <name type="scientific">Scutellospora calospora</name>
    <dbReference type="NCBI Taxonomy" id="85575"/>
    <lineage>
        <taxon>Eukaryota</taxon>
        <taxon>Fungi</taxon>
        <taxon>Fungi incertae sedis</taxon>
        <taxon>Mucoromycota</taxon>
        <taxon>Glomeromycotina</taxon>
        <taxon>Glomeromycetes</taxon>
        <taxon>Diversisporales</taxon>
        <taxon>Gigasporaceae</taxon>
        <taxon>Scutellospora</taxon>
    </lineage>
</organism>
<proteinExistence type="predicted"/>
<reference evidence="1" key="1">
    <citation type="submission" date="2021-06" db="EMBL/GenBank/DDBJ databases">
        <authorList>
            <person name="Kallberg Y."/>
            <person name="Tangrot J."/>
            <person name="Rosling A."/>
        </authorList>
    </citation>
    <scope>NUCLEOTIDE SEQUENCE</scope>
    <source>
        <strain evidence="1">AU212A</strain>
    </source>
</reference>
<comment type="caution">
    <text evidence="1">The sequence shown here is derived from an EMBL/GenBank/DDBJ whole genome shotgun (WGS) entry which is preliminary data.</text>
</comment>